<dbReference type="Proteomes" id="UP000198284">
    <property type="component" value="Unassembled WGS sequence"/>
</dbReference>
<dbReference type="EMBL" id="FZOT01000009">
    <property type="protein sequence ID" value="SNS91372.1"/>
    <property type="molecule type" value="Genomic_DNA"/>
</dbReference>
<dbReference type="AlphaFoldDB" id="A0A239ID74"/>
<gene>
    <name evidence="1" type="ORF">SAMN06265795_10951</name>
</gene>
<sequence length="93" mass="10462">MNSVNVLEGKRDAVRELARIRYDSTLSLIEPDASKKHEELRFLIDAPPGITLTELGNMEAELEELLGMPVHLLAPSDLPPEERERMATRAKLL</sequence>
<accession>A0A239ID74</accession>
<protein>
    <submittedName>
        <fullName evidence="1">Uncharacterized protein</fullName>
    </submittedName>
</protein>
<organism evidence="1 2">
    <name type="scientific">Noviherbaspirillum humi</name>
    <dbReference type="NCBI Taxonomy" id="1688639"/>
    <lineage>
        <taxon>Bacteria</taxon>
        <taxon>Pseudomonadati</taxon>
        <taxon>Pseudomonadota</taxon>
        <taxon>Betaproteobacteria</taxon>
        <taxon>Burkholderiales</taxon>
        <taxon>Oxalobacteraceae</taxon>
        <taxon>Noviherbaspirillum</taxon>
    </lineage>
</organism>
<dbReference type="RefSeq" id="WP_089399992.1">
    <property type="nucleotide sequence ID" value="NZ_FZOT01000009.1"/>
</dbReference>
<evidence type="ECO:0000313" key="1">
    <source>
        <dbReference type="EMBL" id="SNS91372.1"/>
    </source>
</evidence>
<reference evidence="1 2" key="1">
    <citation type="submission" date="2017-06" db="EMBL/GenBank/DDBJ databases">
        <authorList>
            <person name="Kim H.J."/>
            <person name="Triplett B.A."/>
        </authorList>
    </citation>
    <scope>NUCLEOTIDE SEQUENCE [LARGE SCALE GENOMIC DNA]</scope>
    <source>
        <strain evidence="1 2">U15</strain>
    </source>
</reference>
<keyword evidence="2" id="KW-1185">Reference proteome</keyword>
<name>A0A239ID74_9BURK</name>
<evidence type="ECO:0000313" key="2">
    <source>
        <dbReference type="Proteomes" id="UP000198284"/>
    </source>
</evidence>
<dbReference type="OrthoDB" id="561385at2"/>
<proteinExistence type="predicted"/>